<evidence type="ECO:0000313" key="3">
    <source>
        <dbReference type="Proteomes" id="UP000784294"/>
    </source>
</evidence>
<protein>
    <submittedName>
        <fullName evidence="2">Uncharacterized protein</fullName>
    </submittedName>
</protein>
<dbReference type="EMBL" id="CAAALY010021874">
    <property type="protein sequence ID" value="VEL14653.1"/>
    <property type="molecule type" value="Genomic_DNA"/>
</dbReference>
<dbReference type="Proteomes" id="UP000784294">
    <property type="component" value="Unassembled WGS sequence"/>
</dbReference>
<dbReference type="AlphaFoldDB" id="A0A3S5B6Q4"/>
<sequence length="296" mass="30356">MVLNSLFTNNFGSRFLSGFGPGIVGGTGGVAGGIVNLMSGLGSSSIGGGCCGFSNNGHGSGSGGGLAGLTGGLLSAGLATTFAAAALAATPPSKLSNSPLVSATNESLFHSTIIGPATNIVGPSSHHGANQSTSGLRRASLAVPGASLPKTLLSSRQDSTPSLPVGGELQQRRRRDSANKFQADPIRQAGSIAAINKGVMLTEIASPRSGQRRMSCSPTLGGQQQHQQQIFLMQLQSRSPTVHSANLLGGRTALSTLVDVEKGEPNVTDLEEEQASNFQSTEEQIKLKQRYKDNIF</sequence>
<gene>
    <name evidence="2" type="ORF">PXEA_LOCUS8093</name>
</gene>
<feature type="region of interest" description="Disordered" evidence="1">
    <location>
        <begin position="151"/>
        <end position="184"/>
    </location>
</feature>
<proteinExistence type="predicted"/>
<keyword evidence="3" id="KW-1185">Reference proteome</keyword>
<name>A0A3S5B6Q4_9PLAT</name>
<comment type="caution">
    <text evidence="2">The sequence shown here is derived from an EMBL/GenBank/DDBJ whole genome shotgun (WGS) entry which is preliminary data.</text>
</comment>
<feature type="compositionally biased region" description="Polar residues" evidence="1">
    <location>
        <begin position="152"/>
        <end position="162"/>
    </location>
</feature>
<reference evidence="2" key="1">
    <citation type="submission" date="2018-11" db="EMBL/GenBank/DDBJ databases">
        <authorList>
            <consortium name="Pathogen Informatics"/>
        </authorList>
    </citation>
    <scope>NUCLEOTIDE SEQUENCE</scope>
</reference>
<accession>A0A3S5B6Q4</accession>
<evidence type="ECO:0000313" key="2">
    <source>
        <dbReference type="EMBL" id="VEL14653.1"/>
    </source>
</evidence>
<organism evidence="2 3">
    <name type="scientific">Protopolystoma xenopodis</name>
    <dbReference type="NCBI Taxonomy" id="117903"/>
    <lineage>
        <taxon>Eukaryota</taxon>
        <taxon>Metazoa</taxon>
        <taxon>Spiralia</taxon>
        <taxon>Lophotrochozoa</taxon>
        <taxon>Platyhelminthes</taxon>
        <taxon>Monogenea</taxon>
        <taxon>Polyopisthocotylea</taxon>
        <taxon>Polystomatidea</taxon>
        <taxon>Polystomatidae</taxon>
        <taxon>Protopolystoma</taxon>
    </lineage>
</organism>
<feature type="region of interest" description="Disordered" evidence="1">
    <location>
        <begin position="119"/>
        <end position="138"/>
    </location>
</feature>
<evidence type="ECO:0000256" key="1">
    <source>
        <dbReference type="SAM" id="MobiDB-lite"/>
    </source>
</evidence>